<sequence>MTPHVSKRQKRRTCYDRTRMHWHQARRTQATNPAASAAIQLLGIFGFLFGRMPITTPMPARYVAPSMSPKQAQRIEAARHLGIPTRYLDIVLSTGKVPYGLLFEHIRLGGATRRDALNELRKRMPAEALDWFRHVEKRALWSELSLCFHQGDEEEDTHVRFLQATLAWVERQRKPGERPSSPADADRGFKPNMHGEIVASDDDPHKVRP</sequence>
<dbReference type="RefSeq" id="WP_172874070.1">
    <property type="nucleotide sequence ID" value="NZ_DAISMG010000002.1"/>
</dbReference>
<feature type="region of interest" description="Disordered" evidence="1">
    <location>
        <begin position="172"/>
        <end position="209"/>
    </location>
</feature>
<dbReference type="Proteomes" id="UP001155820">
    <property type="component" value="Unassembled WGS sequence"/>
</dbReference>
<gene>
    <name evidence="2" type="ORF">FOB26_21470</name>
</gene>
<dbReference type="AlphaFoldDB" id="A0AA44ENT6"/>
<organism evidence="2 3">
    <name type="scientific">Agrobacterium pusense</name>
    <dbReference type="NCBI Taxonomy" id="648995"/>
    <lineage>
        <taxon>Bacteria</taxon>
        <taxon>Pseudomonadati</taxon>
        <taxon>Pseudomonadota</taxon>
        <taxon>Alphaproteobacteria</taxon>
        <taxon>Hyphomicrobiales</taxon>
        <taxon>Rhizobiaceae</taxon>
        <taxon>Rhizobium/Agrobacterium group</taxon>
        <taxon>Agrobacterium</taxon>
    </lineage>
</organism>
<proteinExistence type="predicted"/>
<evidence type="ECO:0000256" key="1">
    <source>
        <dbReference type="SAM" id="MobiDB-lite"/>
    </source>
</evidence>
<evidence type="ECO:0000313" key="2">
    <source>
        <dbReference type="EMBL" id="NRF21628.1"/>
    </source>
</evidence>
<comment type="caution">
    <text evidence="2">The sequence shown here is derived from an EMBL/GenBank/DDBJ whole genome shotgun (WGS) entry which is preliminary data.</text>
</comment>
<keyword evidence="3" id="KW-1185">Reference proteome</keyword>
<evidence type="ECO:0000313" key="3">
    <source>
        <dbReference type="Proteomes" id="UP001155820"/>
    </source>
</evidence>
<protein>
    <submittedName>
        <fullName evidence="2">Uncharacterized protein</fullName>
    </submittedName>
</protein>
<name>A0AA44ENT6_9HYPH</name>
<reference evidence="2" key="1">
    <citation type="submission" date="2019-07" db="EMBL/GenBank/DDBJ databases">
        <title>FDA dAtabase for Regulatory Grade micrObial Sequences (FDA-ARGOS): Supporting development and validation of Infectious Disease Dx tests.</title>
        <authorList>
            <person name="Bachman M."/>
            <person name="Young C."/>
            <person name="Tallon L."/>
            <person name="Sadzewicz L."/>
            <person name="Vavikolanu K."/>
            <person name="Mehta A."/>
            <person name="Aluvathingal J."/>
            <person name="Nadendla S."/>
            <person name="Nandy P."/>
            <person name="Geyer C."/>
            <person name="Yan Y."/>
            <person name="Sichtig H."/>
        </authorList>
    </citation>
    <scope>NUCLEOTIDE SEQUENCE</scope>
    <source>
        <strain evidence="2">FDAARGOS_618</strain>
    </source>
</reference>
<accession>A0AA44ENT6</accession>
<dbReference type="EMBL" id="JABRWM010000006">
    <property type="protein sequence ID" value="NRF21628.1"/>
    <property type="molecule type" value="Genomic_DNA"/>
</dbReference>